<reference evidence="2 3" key="1">
    <citation type="submission" date="2019-05" db="EMBL/GenBank/DDBJ databases">
        <title>Another draft genome of Portunus trituberculatus and its Hox gene families provides insights of decapod evolution.</title>
        <authorList>
            <person name="Jeong J.-H."/>
            <person name="Song I."/>
            <person name="Kim S."/>
            <person name="Choi T."/>
            <person name="Kim D."/>
            <person name="Ryu S."/>
            <person name="Kim W."/>
        </authorList>
    </citation>
    <scope>NUCLEOTIDE SEQUENCE [LARGE SCALE GENOMIC DNA]</scope>
    <source>
        <tissue evidence="2">Muscle</tissue>
    </source>
</reference>
<accession>A0A5B7HBD3</accession>
<dbReference type="AlphaFoldDB" id="A0A5B7HBD3"/>
<proteinExistence type="predicted"/>
<feature type="region of interest" description="Disordered" evidence="1">
    <location>
        <begin position="1"/>
        <end position="44"/>
    </location>
</feature>
<dbReference type="Proteomes" id="UP000324222">
    <property type="component" value="Unassembled WGS sequence"/>
</dbReference>
<evidence type="ECO:0000313" key="3">
    <source>
        <dbReference type="Proteomes" id="UP000324222"/>
    </source>
</evidence>
<sequence length="82" mass="8833">MVEDLNGQHACPEQPAAARESGLLTDVAASMPGSSSSQSSSKSFRGVCLRPDYTRVLGSFLQDTHSVCVNCRDICNPDRRFA</sequence>
<evidence type="ECO:0000256" key="1">
    <source>
        <dbReference type="SAM" id="MobiDB-lite"/>
    </source>
</evidence>
<protein>
    <submittedName>
        <fullName evidence="2">Uncharacterized protein</fullName>
    </submittedName>
</protein>
<name>A0A5B7HBD3_PORTR</name>
<gene>
    <name evidence="2" type="ORF">E2C01_064318</name>
</gene>
<dbReference type="EMBL" id="VSRR010030495">
    <property type="protein sequence ID" value="MPC70081.1"/>
    <property type="molecule type" value="Genomic_DNA"/>
</dbReference>
<organism evidence="2 3">
    <name type="scientific">Portunus trituberculatus</name>
    <name type="common">Swimming crab</name>
    <name type="synonym">Neptunus trituberculatus</name>
    <dbReference type="NCBI Taxonomy" id="210409"/>
    <lineage>
        <taxon>Eukaryota</taxon>
        <taxon>Metazoa</taxon>
        <taxon>Ecdysozoa</taxon>
        <taxon>Arthropoda</taxon>
        <taxon>Crustacea</taxon>
        <taxon>Multicrustacea</taxon>
        <taxon>Malacostraca</taxon>
        <taxon>Eumalacostraca</taxon>
        <taxon>Eucarida</taxon>
        <taxon>Decapoda</taxon>
        <taxon>Pleocyemata</taxon>
        <taxon>Brachyura</taxon>
        <taxon>Eubrachyura</taxon>
        <taxon>Portunoidea</taxon>
        <taxon>Portunidae</taxon>
        <taxon>Portuninae</taxon>
        <taxon>Portunus</taxon>
    </lineage>
</organism>
<evidence type="ECO:0000313" key="2">
    <source>
        <dbReference type="EMBL" id="MPC70081.1"/>
    </source>
</evidence>
<feature type="compositionally biased region" description="Low complexity" evidence="1">
    <location>
        <begin position="34"/>
        <end position="43"/>
    </location>
</feature>
<comment type="caution">
    <text evidence="2">The sequence shown here is derived from an EMBL/GenBank/DDBJ whole genome shotgun (WGS) entry which is preliminary data.</text>
</comment>
<keyword evidence="3" id="KW-1185">Reference proteome</keyword>